<dbReference type="GeneID" id="17283318"/>
<sequence>MFSSFSSFSPSAEAHRLVVDHRLNLTIRPEEHTASSRRFADCTAGVQHPSRQTSKHTPDSQSIVVKNIMNLLKQNKDRLDELKGGCSTSDIEMGAPSRQQAGGASGFMAVFFQEVNEVKAAMCTIRANIARIEAHHGEALGAISAEQGKAATAKLEQEMGGTNALAKKVGSPHRLF</sequence>
<evidence type="ECO:0000313" key="2">
    <source>
        <dbReference type="Proteomes" id="UP000013827"/>
    </source>
</evidence>
<dbReference type="Proteomes" id="UP000013827">
    <property type="component" value="Unassembled WGS sequence"/>
</dbReference>
<dbReference type="AlphaFoldDB" id="A0A0D3KQL3"/>
<dbReference type="KEGG" id="ehx:EMIHUDRAFT_97944"/>
<accession>A0A0D3KQL3</accession>
<dbReference type="EnsemblProtists" id="EOD38048">
    <property type="protein sequence ID" value="EOD38048"/>
    <property type="gene ID" value="EMIHUDRAFT_97944"/>
</dbReference>
<dbReference type="InterPro" id="IPR010989">
    <property type="entry name" value="SNARE"/>
</dbReference>
<reference evidence="2" key="1">
    <citation type="journal article" date="2013" name="Nature">
        <title>Pan genome of the phytoplankton Emiliania underpins its global distribution.</title>
        <authorList>
            <person name="Read B.A."/>
            <person name="Kegel J."/>
            <person name="Klute M.J."/>
            <person name="Kuo A."/>
            <person name="Lefebvre S.C."/>
            <person name="Maumus F."/>
            <person name="Mayer C."/>
            <person name="Miller J."/>
            <person name="Monier A."/>
            <person name="Salamov A."/>
            <person name="Young J."/>
            <person name="Aguilar M."/>
            <person name="Claverie J.M."/>
            <person name="Frickenhaus S."/>
            <person name="Gonzalez K."/>
            <person name="Herman E.K."/>
            <person name="Lin Y.C."/>
            <person name="Napier J."/>
            <person name="Ogata H."/>
            <person name="Sarno A.F."/>
            <person name="Shmutz J."/>
            <person name="Schroeder D."/>
            <person name="de Vargas C."/>
            <person name="Verret F."/>
            <person name="von Dassow P."/>
            <person name="Valentin K."/>
            <person name="Van de Peer Y."/>
            <person name="Wheeler G."/>
            <person name="Dacks J.B."/>
            <person name="Delwiche C.F."/>
            <person name="Dyhrman S.T."/>
            <person name="Glockner G."/>
            <person name="John U."/>
            <person name="Richards T."/>
            <person name="Worden A.Z."/>
            <person name="Zhang X."/>
            <person name="Grigoriev I.V."/>
            <person name="Allen A.E."/>
            <person name="Bidle K."/>
            <person name="Borodovsky M."/>
            <person name="Bowler C."/>
            <person name="Brownlee C."/>
            <person name="Cock J.M."/>
            <person name="Elias M."/>
            <person name="Gladyshev V.N."/>
            <person name="Groth M."/>
            <person name="Guda C."/>
            <person name="Hadaegh A."/>
            <person name="Iglesias-Rodriguez M.D."/>
            <person name="Jenkins J."/>
            <person name="Jones B.M."/>
            <person name="Lawson T."/>
            <person name="Leese F."/>
            <person name="Lindquist E."/>
            <person name="Lobanov A."/>
            <person name="Lomsadze A."/>
            <person name="Malik S.B."/>
            <person name="Marsh M.E."/>
            <person name="Mackinder L."/>
            <person name="Mock T."/>
            <person name="Mueller-Roeber B."/>
            <person name="Pagarete A."/>
            <person name="Parker M."/>
            <person name="Probert I."/>
            <person name="Quesneville H."/>
            <person name="Raines C."/>
            <person name="Rensing S.A."/>
            <person name="Riano-Pachon D.M."/>
            <person name="Richier S."/>
            <person name="Rokitta S."/>
            <person name="Shiraiwa Y."/>
            <person name="Soanes D.M."/>
            <person name="van der Giezen M."/>
            <person name="Wahlund T.M."/>
            <person name="Williams B."/>
            <person name="Wilson W."/>
            <person name="Wolfe G."/>
            <person name="Wurch L.L."/>
        </authorList>
    </citation>
    <scope>NUCLEOTIDE SEQUENCE</scope>
</reference>
<dbReference type="GO" id="GO:0016020">
    <property type="term" value="C:membrane"/>
    <property type="evidence" value="ECO:0007669"/>
    <property type="project" value="InterPro"/>
</dbReference>
<protein>
    <recommendedName>
        <fullName evidence="3">Syntaxin N-terminal domain-containing protein</fullName>
    </recommendedName>
</protein>
<keyword evidence="2" id="KW-1185">Reference proteome</keyword>
<reference evidence="1" key="2">
    <citation type="submission" date="2024-10" db="UniProtKB">
        <authorList>
            <consortium name="EnsemblProtists"/>
        </authorList>
    </citation>
    <scope>IDENTIFICATION</scope>
</reference>
<dbReference type="Gene3D" id="1.20.58.70">
    <property type="match status" value="1"/>
</dbReference>
<name>A0A0D3KQL3_EMIH1</name>
<organism evidence="1 2">
    <name type="scientific">Emiliania huxleyi (strain CCMP1516)</name>
    <dbReference type="NCBI Taxonomy" id="280463"/>
    <lineage>
        <taxon>Eukaryota</taxon>
        <taxon>Haptista</taxon>
        <taxon>Haptophyta</taxon>
        <taxon>Prymnesiophyceae</taxon>
        <taxon>Isochrysidales</taxon>
        <taxon>Noelaerhabdaceae</taxon>
        <taxon>Emiliania</taxon>
    </lineage>
</organism>
<proteinExistence type="predicted"/>
<dbReference type="GO" id="GO:0016192">
    <property type="term" value="P:vesicle-mediated transport"/>
    <property type="evidence" value="ECO:0007669"/>
    <property type="project" value="InterPro"/>
</dbReference>
<dbReference type="RefSeq" id="XP_005790477.1">
    <property type="nucleotide sequence ID" value="XM_005790420.1"/>
</dbReference>
<evidence type="ECO:0000313" key="1">
    <source>
        <dbReference type="EnsemblProtists" id="EOD38048"/>
    </source>
</evidence>
<evidence type="ECO:0008006" key="3">
    <source>
        <dbReference type="Google" id="ProtNLM"/>
    </source>
</evidence>
<dbReference type="SUPFAM" id="SSF47661">
    <property type="entry name" value="t-snare proteins"/>
    <property type="match status" value="1"/>
</dbReference>
<dbReference type="PaxDb" id="2903-EOD38048"/>
<dbReference type="HOGENOM" id="CLU_1527994_0_0_1"/>